<dbReference type="AlphaFoldDB" id="A2F9X4"/>
<dbReference type="InParanoid" id="A2F9X4"/>
<dbReference type="GO" id="GO:0016567">
    <property type="term" value="P:protein ubiquitination"/>
    <property type="evidence" value="ECO:0000318"/>
    <property type="project" value="GO_Central"/>
</dbReference>
<dbReference type="InterPro" id="IPR019956">
    <property type="entry name" value="Ubiquitin_dom"/>
</dbReference>
<evidence type="ECO:0000259" key="1">
    <source>
        <dbReference type="PROSITE" id="PS50053"/>
    </source>
</evidence>
<dbReference type="GO" id="GO:0031625">
    <property type="term" value="F:ubiquitin protein ligase binding"/>
    <property type="evidence" value="ECO:0000318"/>
    <property type="project" value="GO_Central"/>
</dbReference>
<dbReference type="RefSeq" id="XP_001311232.1">
    <property type="nucleotide sequence ID" value="XM_001311231.1"/>
</dbReference>
<dbReference type="FunFam" id="3.10.20.90:FF:000561">
    <property type="entry name" value="Ubiquitin family protein"/>
    <property type="match status" value="1"/>
</dbReference>
<reference evidence="2" key="1">
    <citation type="submission" date="2006-10" db="EMBL/GenBank/DDBJ databases">
        <authorList>
            <person name="Amadeo P."/>
            <person name="Zhao Q."/>
            <person name="Wortman J."/>
            <person name="Fraser-Liggett C."/>
            <person name="Carlton J."/>
        </authorList>
    </citation>
    <scope>NUCLEOTIDE SEQUENCE</scope>
    <source>
        <strain evidence="2">G3</strain>
    </source>
</reference>
<protein>
    <submittedName>
        <fullName evidence="2">Ubiquitin family protein</fullName>
    </submittedName>
</protein>
<dbReference type="VEuPathDB" id="TrichDB:TVAGG3_0506480"/>
<evidence type="ECO:0000313" key="3">
    <source>
        <dbReference type="Proteomes" id="UP000001542"/>
    </source>
</evidence>
<dbReference type="EMBL" id="DS113681">
    <property type="protein sequence ID" value="EAX98302.1"/>
    <property type="molecule type" value="Genomic_DNA"/>
</dbReference>
<dbReference type="OrthoDB" id="428577at2759"/>
<dbReference type="Gene3D" id="3.10.20.90">
    <property type="entry name" value="Phosphatidylinositol 3-kinase Catalytic Subunit, Chain A, domain 1"/>
    <property type="match status" value="1"/>
</dbReference>
<proteinExistence type="predicted"/>
<dbReference type="PANTHER" id="PTHR10666">
    <property type="entry name" value="UBIQUITIN"/>
    <property type="match status" value="1"/>
</dbReference>
<accession>A2F9X4</accession>
<dbReference type="SMR" id="A2F9X4"/>
<dbReference type="PROSITE" id="PS50053">
    <property type="entry name" value="UBIQUITIN_2"/>
    <property type="match status" value="1"/>
</dbReference>
<dbReference type="InterPro" id="IPR050158">
    <property type="entry name" value="Ubiquitin_ubiquitin-like"/>
</dbReference>
<dbReference type="eggNOG" id="KOG0001">
    <property type="taxonomic scope" value="Eukaryota"/>
</dbReference>
<dbReference type="STRING" id="5722.A2F9X4"/>
<evidence type="ECO:0000313" key="2">
    <source>
        <dbReference type="EMBL" id="EAX98302.1"/>
    </source>
</evidence>
<dbReference type="InterPro" id="IPR000626">
    <property type="entry name" value="Ubiquitin-like_dom"/>
</dbReference>
<reference evidence="2" key="2">
    <citation type="journal article" date="2007" name="Science">
        <title>Draft genome sequence of the sexually transmitted pathogen Trichomonas vaginalis.</title>
        <authorList>
            <person name="Carlton J.M."/>
            <person name="Hirt R.P."/>
            <person name="Silva J.C."/>
            <person name="Delcher A.L."/>
            <person name="Schatz M."/>
            <person name="Zhao Q."/>
            <person name="Wortman J.R."/>
            <person name="Bidwell S.L."/>
            <person name="Alsmark U.C.M."/>
            <person name="Besteiro S."/>
            <person name="Sicheritz-Ponten T."/>
            <person name="Noel C.J."/>
            <person name="Dacks J.B."/>
            <person name="Foster P.G."/>
            <person name="Simillion C."/>
            <person name="Van de Peer Y."/>
            <person name="Miranda-Saavedra D."/>
            <person name="Barton G.J."/>
            <person name="Westrop G.D."/>
            <person name="Mueller S."/>
            <person name="Dessi D."/>
            <person name="Fiori P.L."/>
            <person name="Ren Q."/>
            <person name="Paulsen I."/>
            <person name="Zhang H."/>
            <person name="Bastida-Corcuera F.D."/>
            <person name="Simoes-Barbosa A."/>
            <person name="Brown M.T."/>
            <person name="Hayes R.D."/>
            <person name="Mukherjee M."/>
            <person name="Okumura C.Y."/>
            <person name="Schneider R."/>
            <person name="Smith A.J."/>
            <person name="Vanacova S."/>
            <person name="Villalvazo M."/>
            <person name="Haas B.J."/>
            <person name="Pertea M."/>
            <person name="Feldblyum T.V."/>
            <person name="Utterback T.R."/>
            <person name="Shu C.L."/>
            <person name="Osoegawa K."/>
            <person name="de Jong P.J."/>
            <person name="Hrdy I."/>
            <person name="Horvathova L."/>
            <person name="Zubacova Z."/>
            <person name="Dolezal P."/>
            <person name="Malik S.B."/>
            <person name="Logsdon J.M. Jr."/>
            <person name="Henze K."/>
            <person name="Gupta A."/>
            <person name="Wang C.C."/>
            <person name="Dunne R.L."/>
            <person name="Upcroft J.A."/>
            <person name="Upcroft P."/>
            <person name="White O."/>
            <person name="Salzberg S.L."/>
            <person name="Tang P."/>
            <person name="Chiu C.-H."/>
            <person name="Lee Y.-S."/>
            <person name="Embley T.M."/>
            <person name="Coombs G.H."/>
            <person name="Mottram J.C."/>
            <person name="Tachezy J."/>
            <person name="Fraser-Liggett C.M."/>
            <person name="Johnson P.J."/>
        </authorList>
    </citation>
    <scope>NUCLEOTIDE SEQUENCE [LARGE SCALE GENOMIC DNA]</scope>
    <source>
        <strain evidence="2">G3</strain>
    </source>
</reference>
<feature type="domain" description="Ubiquitin-like" evidence="1">
    <location>
        <begin position="1"/>
        <end position="74"/>
    </location>
</feature>
<dbReference type="GO" id="GO:0019941">
    <property type="term" value="P:modification-dependent protein catabolic process"/>
    <property type="evidence" value="ECO:0000318"/>
    <property type="project" value="GO_Central"/>
</dbReference>
<dbReference type="KEGG" id="tva:4756099"/>
<dbReference type="GO" id="GO:0031386">
    <property type="term" value="F:protein tag activity"/>
    <property type="evidence" value="ECO:0000318"/>
    <property type="project" value="GO_Central"/>
</dbReference>
<dbReference type="Proteomes" id="UP000001542">
    <property type="component" value="Unassembled WGS sequence"/>
</dbReference>
<dbReference type="InterPro" id="IPR029071">
    <property type="entry name" value="Ubiquitin-like_domsf"/>
</dbReference>
<sequence>MQVLIKKIIGNAVAYDVSNADRVEDVKAQIQIKEGIPLTQQDLIFAGRRLINGSMIQDYKINKNDTLNLIIRMR</sequence>
<dbReference type="Pfam" id="PF00240">
    <property type="entry name" value="ubiquitin"/>
    <property type="match status" value="1"/>
</dbReference>
<organism evidence="2 3">
    <name type="scientific">Trichomonas vaginalis (strain ATCC PRA-98 / G3)</name>
    <dbReference type="NCBI Taxonomy" id="412133"/>
    <lineage>
        <taxon>Eukaryota</taxon>
        <taxon>Metamonada</taxon>
        <taxon>Parabasalia</taxon>
        <taxon>Trichomonadida</taxon>
        <taxon>Trichomonadidae</taxon>
        <taxon>Trichomonas</taxon>
    </lineage>
</organism>
<dbReference type="SUPFAM" id="SSF54236">
    <property type="entry name" value="Ubiquitin-like"/>
    <property type="match status" value="1"/>
</dbReference>
<dbReference type="VEuPathDB" id="TrichDB:TVAG_018380"/>
<dbReference type="SMART" id="SM00213">
    <property type="entry name" value="UBQ"/>
    <property type="match status" value="1"/>
</dbReference>
<dbReference type="GO" id="GO:0005634">
    <property type="term" value="C:nucleus"/>
    <property type="evidence" value="ECO:0000318"/>
    <property type="project" value="GO_Central"/>
</dbReference>
<keyword evidence="3" id="KW-1185">Reference proteome</keyword>
<dbReference type="PRINTS" id="PR00348">
    <property type="entry name" value="UBIQUITIN"/>
</dbReference>
<dbReference type="GO" id="GO:0005737">
    <property type="term" value="C:cytoplasm"/>
    <property type="evidence" value="ECO:0000318"/>
    <property type="project" value="GO_Central"/>
</dbReference>
<gene>
    <name evidence="2" type="ORF">TVAG_018380</name>
</gene>
<name>A2F9X4_TRIV3</name>